<sequence length="627" mass="68862">MSQHKHLSASSGLETLPDKATSCSLDVHNTDSGKLLIAESVESFTSKEIESSLMPLVNGEIPKLELQASCEDRNRAKNASASTIEVSHFTVENLVGVVSSDQTLTDNGEVAQTNVEYPCNARSLEVLDQTLSALNDKCESCHCEVLESSKVDTKKPEMQGMPNATVCHSLECRRLDSADPALSGNVGNRKCSLQRRVGNDDEVVERVEDLNGECMSMTPPDSDMSSKYEIDDSRGKTMAYVSQGIDQVIQKSTNETFCRNNGQDCDKSPDSSPKNNMVPNPHLHLKLSKIPGSFSYRRLLPYLLNITSHNSCASGNIRSLKDEKSSKEKPPSPFFTSGKETCTETFNNKSCPVEHHIGDDIKLPVVTATTTSSSNRKVALSPPKQVAESPMIMDSRQEPEPAPLVKPSASDTTQKVESRPKDAVESPAMSSSSLINSGLLPREEDARLVARHLPLETEESTEKCAYREMQIRADSFAEASTPPGIPSASPRKGILKRNPRGCRGICTCLNCSSFRLHVERSFEFSRNQMQDAEEVALDLIKEISYLRDMLEKSAFVAKGQTNVCMDQVEEACKKASDAEALAKARLSEMNYHLNIHCRIPLGLRPSVKFADNVEEHSVRPTSDSSDK</sequence>
<reference evidence="2 3" key="1">
    <citation type="journal article" date="2024" name="G3 (Bethesda)">
        <title>Genome assembly of Hibiscus sabdariffa L. provides insights into metabolisms of medicinal natural products.</title>
        <authorList>
            <person name="Kim T."/>
        </authorList>
    </citation>
    <scope>NUCLEOTIDE SEQUENCE [LARGE SCALE GENOMIC DNA]</scope>
    <source>
        <strain evidence="2">TK-2024</strain>
        <tissue evidence="2">Old leaves</tissue>
    </source>
</reference>
<feature type="compositionally biased region" description="Basic and acidic residues" evidence="1">
    <location>
        <begin position="319"/>
        <end position="330"/>
    </location>
</feature>
<dbReference type="EMBL" id="JBBPBN010000024">
    <property type="protein sequence ID" value="KAK9009708.1"/>
    <property type="molecule type" value="Genomic_DNA"/>
</dbReference>
<evidence type="ECO:0000256" key="1">
    <source>
        <dbReference type="SAM" id="MobiDB-lite"/>
    </source>
</evidence>
<dbReference type="Proteomes" id="UP001396334">
    <property type="component" value="Unassembled WGS sequence"/>
</dbReference>
<evidence type="ECO:0000313" key="3">
    <source>
        <dbReference type="Proteomes" id="UP001396334"/>
    </source>
</evidence>
<feature type="region of interest" description="Disordered" evidence="1">
    <location>
        <begin position="318"/>
        <end position="339"/>
    </location>
</feature>
<name>A0ABR2R9T4_9ROSI</name>
<gene>
    <name evidence="2" type="ORF">V6N11_036236</name>
</gene>
<feature type="region of interest" description="Disordered" evidence="1">
    <location>
        <begin position="370"/>
        <end position="435"/>
    </location>
</feature>
<keyword evidence="3" id="KW-1185">Reference proteome</keyword>
<accession>A0ABR2R9T4</accession>
<proteinExistence type="predicted"/>
<evidence type="ECO:0000313" key="2">
    <source>
        <dbReference type="EMBL" id="KAK9009708.1"/>
    </source>
</evidence>
<dbReference type="PANTHER" id="PTHR34461">
    <property type="entry name" value="EXPRESSED PROTEIN"/>
    <property type="match status" value="1"/>
</dbReference>
<comment type="caution">
    <text evidence="2">The sequence shown here is derived from an EMBL/GenBank/DDBJ whole genome shotgun (WGS) entry which is preliminary data.</text>
</comment>
<organism evidence="2 3">
    <name type="scientific">Hibiscus sabdariffa</name>
    <name type="common">roselle</name>
    <dbReference type="NCBI Taxonomy" id="183260"/>
    <lineage>
        <taxon>Eukaryota</taxon>
        <taxon>Viridiplantae</taxon>
        <taxon>Streptophyta</taxon>
        <taxon>Embryophyta</taxon>
        <taxon>Tracheophyta</taxon>
        <taxon>Spermatophyta</taxon>
        <taxon>Magnoliopsida</taxon>
        <taxon>eudicotyledons</taxon>
        <taxon>Gunneridae</taxon>
        <taxon>Pentapetalae</taxon>
        <taxon>rosids</taxon>
        <taxon>malvids</taxon>
        <taxon>Malvales</taxon>
        <taxon>Malvaceae</taxon>
        <taxon>Malvoideae</taxon>
        <taxon>Hibiscus</taxon>
    </lineage>
</organism>
<protein>
    <submittedName>
        <fullName evidence="2">Uncharacterized protein</fullName>
    </submittedName>
</protein>
<feature type="compositionally biased region" description="Basic and acidic residues" evidence="1">
    <location>
        <begin position="414"/>
        <end position="424"/>
    </location>
</feature>
<dbReference type="PANTHER" id="PTHR34461:SF4">
    <property type="entry name" value="OS01G0101800 PROTEIN"/>
    <property type="match status" value="1"/>
</dbReference>